<dbReference type="InParanoid" id="A0A6I8NI66"/>
<keyword evidence="10" id="KW-1185">Reference proteome</keyword>
<keyword evidence="5" id="KW-0256">Endoplasmic reticulum</keyword>
<dbReference type="Proteomes" id="UP000002279">
    <property type="component" value="Unplaced"/>
</dbReference>
<feature type="transmembrane region" description="Helical" evidence="8">
    <location>
        <begin position="74"/>
        <end position="93"/>
    </location>
</feature>
<keyword evidence="6 8" id="KW-1133">Transmembrane helix</keyword>
<feature type="transmembrane region" description="Helical" evidence="8">
    <location>
        <begin position="114"/>
        <end position="137"/>
    </location>
</feature>
<dbReference type="AlphaFoldDB" id="A0A6I8NI66"/>
<organism evidence="9 10">
    <name type="scientific">Ornithorhynchus anatinus</name>
    <name type="common">Duckbill platypus</name>
    <dbReference type="NCBI Taxonomy" id="9258"/>
    <lineage>
        <taxon>Eukaryota</taxon>
        <taxon>Metazoa</taxon>
        <taxon>Chordata</taxon>
        <taxon>Craniata</taxon>
        <taxon>Vertebrata</taxon>
        <taxon>Euteleostomi</taxon>
        <taxon>Mammalia</taxon>
        <taxon>Monotremata</taxon>
        <taxon>Ornithorhynchidae</taxon>
        <taxon>Ornithorhynchus</taxon>
    </lineage>
</organism>
<evidence type="ECO:0000256" key="3">
    <source>
        <dbReference type="ARBA" id="ARBA00022502"/>
    </source>
</evidence>
<dbReference type="GO" id="GO:0005789">
    <property type="term" value="C:endoplasmic reticulum membrane"/>
    <property type="evidence" value="ECO:0000318"/>
    <property type="project" value="GO_Central"/>
</dbReference>
<dbReference type="GO" id="GO:0006506">
    <property type="term" value="P:GPI anchor biosynthetic process"/>
    <property type="evidence" value="ECO:0000318"/>
    <property type="project" value="GO_Central"/>
</dbReference>
<protein>
    <submittedName>
        <fullName evidence="9">Phosphatidylinositol glycan anchor biosynthesis class F</fullName>
    </submittedName>
</protein>
<feature type="transmembrane region" description="Helical" evidence="8">
    <location>
        <begin position="185"/>
        <end position="202"/>
    </location>
</feature>
<dbReference type="GeneTree" id="ENSGT00390000016617"/>
<feature type="transmembrane region" description="Helical" evidence="8">
    <location>
        <begin position="143"/>
        <end position="164"/>
    </location>
</feature>
<dbReference type="Bgee" id="ENSOANG00000038758">
    <property type="expression patterns" value="Expressed in adult mammalian kidney and 7 other cell types or tissues"/>
</dbReference>
<evidence type="ECO:0000256" key="2">
    <source>
        <dbReference type="ARBA" id="ARBA00004687"/>
    </source>
</evidence>
<sequence length="250" mass="28030">MTSSPSRASGRSWPFLRFGCLFQSMAPEERTVKERDIRTLFYTHLLGVFTIVATTFVPSFFLEKFSVLETHLTWLGICSASVAALNVGFYFLIRPNPPAKRNSVSHKVSRFLKCCVYFLVSCTLFHLITVLYGAPLIESVLETFSFAVILSTYTTLPCLCVLGPNLHAWQRVFSKNGASSIWDKSLQITTLTSVAGAWLGAFPLPLDWDRPWQVWPISCTLGATSGYAAGLLVSPLWIYRNRQRLTRKGS</sequence>
<evidence type="ECO:0000256" key="7">
    <source>
        <dbReference type="ARBA" id="ARBA00023136"/>
    </source>
</evidence>
<evidence type="ECO:0000256" key="4">
    <source>
        <dbReference type="ARBA" id="ARBA00022692"/>
    </source>
</evidence>
<evidence type="ECO:0000313" key="9">
    <source>
        <dbReference type="Ensembl" id="ENSOANP00000040822.1"/>
    </source>
</evidence>
<feature type="transmembrane region" description="Helical" evidence="8">
    <location>
        <begin position="40"/>
        <end position="62"/>
    </location>
</feature>
<dbReference type="InterPro" id="IPR009580">
    <property type="entry name" value="GPI_biosynthesis_protein_Pig-F"/>
</dbReference>
<proteinExistence type="predicted"/>
<reference evidence="9" key="1">
    <citation type="submission" date="2025-08" db="UniProtKB">
        <authorList>
            <consortium name="Ensembl"/>
        </authorList>
    </citation>
    <scope>IDENTIFICATION</scope>
    <source>
        <strain evidence="9">Glennie</strain>
    </source>
</reference>
<evidence type="ECO:0000256" key="6">
    <source>
        <dbReference type="ARBA" id="ARBA00022989"/>
    </source>
</evidence>
<comment type="subcellular location">
    <subcellularLocation>
        <location evidence="1">Endoplasmic reticulum membrane</location>
        <topology evidence="1">Multi-pass membrane protein</topology>
    </subcellularLocation>
</comment>
<evidence type="ECO:0000256" key="5">
    <source>
        <dbReference type="ARBA" id="ARBA00022824"/>
    </source>
</evidence>
<reference evidence="9" key="2">
    <citation type="submission" date="2025-09" db="UniProtKB">
        <authorList>
            <consortium name="Ensembl"/>
        </authorList>
    </citation>
    <scope>IDENTIFICATION</scope>
    <source>
        <strain evidence="9">Glennie</strain>
    </source>
</reference>
<accession>A0A6I8NI66</accession>
<evidence type="ECO:0000313" key="10">
    <source>
        <dbReference type="Proteomes" id="UP000002279"/>
    </source>
</evidence>
<dbReference type="OMA" id="DHEIKAM"/>
<dbReference type="Pfam" id="PF06699">
    <property type="entry name" value="PIG-F"/>
    <property type="match status" value="1"/>
</dbReference>
<evidence type="ECO:0000256" key="1">
    <source>
        <dbReference type="ARBA" id="ARBA00004477"/>
    </source>
</evidence>
<keyword evidence="7 8" id="KW-0472">Membrane</keyword>
<keyword evidence="4 8" id="KW-0812">Transmembrane</keyword>
<dbReference type="UniPathway" id="UPA00196"/>
<evidence type="ECO:0000256" key="8">
    <source>
        <dbReference type="SAM" id="Phobius"/>
    </source>
</evidence>
<gene>
    <name evidence="9" type="primary">PIGF</name>
</gene>
<keyword evidence="3" id="KW-0337">GPI-anchor biosynthesis</keyword>
<dbReference type="FunCoup" id="A0A6I8NI66">
    <property type="interactions" value="438"/>
</dbReference>
<dbReference type="Ensembl" id="ENSOANT00000074473.1">
    <property type="protein sequence ID" value="ENSOANP00000040822.1"/>
    <property type="gene ID" value="ENSOANG00000038758.1"/>
</dbReference>
<name>A0A6I8NI66_ORNAN</name>
<comment type="pathway">
    <text evidence="2">Glycolipid biosynthesis; glycosylphosphatidylinositol-anchor biosynthesis.</text>
</comment>
<feature type="transmembrane region" description="Helical" evidence="8">
    <location>
        <begin position="214"/>
        <end position="239"/>
    </location>
</feature>